<organism evidence="2">
    <name type="scientific">Hanusia phi</name>
    <dbReference type="NCBI Taxonomy" id="3032"/>
    <lineage>
        <taxon>Eukaryota</taxon>
        <taxon>Cryptophyceae</taxon>
        <taxon>Pyrenomonadales</taxon>
        <taxon>Geminigeraceae</taxon>
        <taxon>Hanusia</taxon>
    </lineage>
</organism>
<evidence type="ECO:0000313" key="2">
    <source>
        <dbReference type="EMBL" id="CAD8482216.1"/>
    </source>
</evidence>
<sequence>MKHLQGELDSKNEELMAMQEKLNFTKHLLESERQEKEDLITNCETLKNTIEIDWKMAMRENETIKMQLRDDIARIKASNQKNMDEMNSKHDETVESLTRMHRDVVSLLKKDIESITQSRDYYKSLAETKSVEQSEAHGDLIKTRKQLEAKEREIASLHERLEVREKTIEDQNRREASLRRQIAEVTCLKLEFEAKSDEQTKSIHSISLENLKLKEQLASLNDNLWGMLRVNRELRIKKGSRSSQGTS</sequence>
<dbReference type="EMBL" id="HBEO01013860">
    <property type="protein sequence ID" value="CAD8482216.1"/>
    <property type="molecule type" value="Transcribed_RNA"/>
</dbReference>
<proteinExistence type="predicted"/>
<accession>A0A7S0EDS7</accession>
<name>A0A7S0EDS7_9CRYP</name>
<evidence type="ECO:0000256" key="1">
    <source>
        <dbReference type="SAM" id="Coils"/>
    </source>
</evidence>
<reference evidence="2" key="1">
    <citation type="submission" date="2021-01" db="EMBL/GenBank/DDBJ databases">
        <authorList>
            <person name="Corre E."/>
            <person name="Pelletier E."/>
            <person name="Niang G."/>
            <person name="Scheremetjew M."/>
            <person name="Finn R."/>
            <person name="Kale V."/>
            <person name="Holt S."/>
            <person name="Cochrane G."/>
            <person name="Meng A."/>
            <person name="Brown T."/>
            <person name="Cohen L."/>
        </authorList>
    </citation>
    <scope>NUCLEOTIDE SEQUENCE</scope>
    <source>
        <strain evidence="2">CCMP325</strain>
    </source>
</reference>
<keyword evidence="1" id="KW-0175">Coiled coil</keyword>
<feature type="coiled-coil region" evidence="1">
    <location>
        <begin position="1"/>
        <end position="49"/>
    </location>
</feature>
<protein>
    <submittedName>
        <fullName evidence="2">Uncharacterized protein</fullName>
    </submittedName>
</protein>
<feature type="coiled-coil region" evidence="1">
    <location>
        <begin position="140"/>
        <end position="174"/>
    </location>
</feature>
<gene>
    <name evidence="2" type="ORF">HPHI1048_LOCUS9417</name>
</gene>
<dbReference type="AlphaFoldDB" id="A0A7S0EDS7"/>